<dbReference type="PROSITE" id="PS50006">
    <property type="entry name" value="FHA_DOMAIN"/>
    <property type="match status" value="1"/>
</dbReference>
<comment type="caution">
    <text evidence="4">The sequence shown here is derived from an EMBL/GenBank/DDBJ whole genome shotgun (WGS) entry which is preliminary data.</text>
</comment>
<keyword evidence="1" id="KW-0597">Phosphoprotein</keyword>
<feature type="domain" description="FHA" evidence="3">
    <location>
        <begin position="487"/>
        <end position="536"/>
    </location>
</feature>
<feature type="compositionally biased region" description="Low complexity" evidence="2">
    <location>
        <begin position="425"/>
        <end position="441"/>
    </location>
</feature>
<dbReference type="SMART" id="SM00240">
    <property type="entry name" value="FHA"/>
    <property type="match status" value="1"/>
</dbReference>
<name>A0ABS2KXR1_9NOCA</name>
<sequence>MGVVQRFERKLQSAVGDAFARVFGGGVVPQEVEAALQQEATMSVRTLDGGHLLAPNAYVITISPSDHDRLASDHDLTTRAFSRHLQDFITDQGWQTYGRVVVRFEPSTTLHTGQFRTSGTVDPDASPQQSAPPHQSTAQDRPSSTSGAGPMTQNSGTQNQGDEPDRDNDRPASGVAARTPRNGSAYPSEAYDPEASGRVDPAAENRVRPPRAYGDSDQDARGYGRPPAGQEQGGYGRAPYGQGHDQQGYGQAGYDQQGYGQAGYEQQGHDQAGYDQGYGRQPQNRAPYDSRAYGQQPPAQQPYDRQAYGQPAADPRGQGRPPYDQGGPDPRAYGQQGYDQRGYDQRGYDQGGHDQGGHDQGGYDQRGYDQAGYDQRGYDQGGYDQAGYDQRGYDRSGYDQQGQDQHGQDRQQAYGDYDQRGYADGGQAAQPRAYGAAAAYDQPATQGYQQVADGDDYDRPAASRGLAATLQLEDGSGRHYQLREGGNVVGRGQEAQFRLPDTGVSRRHFEIRWDGRVAMLSDLGSTNGTTVNGAPVQDWQLADGDIVRAGHSEILVRIV</sequence>
<dbReference type="Proteomes" id="UP000703038">
    <property type="component" value="Unassembled WGS sequence"/>
</dbReference>
<keyword evidence="5" id="KW-1185">Reference proteome</keyword>
<dbReference type="CDD" id="cd22668">
    <property type="entry name" value="FHA_FhaA-like"/>
    <property type="match status" value="1"/>
</dbReference>
<dbReference type="InterPro" id="IPR000253">
    <property type="entry name" value="FHA_dom"/>
</dbReference>
<organism evidence="4 5">
    <name type="scientific">Rhodococcoides corynebacterioides</name>
    <dbReference type="NCBI Taxonomy" id="53972"/>
    <lineage>
        <taxon>Bacteria</taxon>
        <taxon>Bacillati</taxon>
        <taxon>Actinomycetota</taxon>
        <taxon>Actinomycetes</taxon>
        <taxon>Mycobacteriales</taxon>
        <taxon>Nocardiaceae</taxon>
        <taxon>Rhodococcoides</taxon>
    </lineage>
</organism>
<dbReference type="Pfam" id="PF12401">
    <property type="entry name" value="FhaA_N"/>
    <property type="match status" value="1"/>
</dbReference>
<feature type="compositionally biased region" description="Low complexity" evidence="2">
    <location>
        <begin position="381"/>
        <end position="390"/>
    </location>
</feature>
<evidence type="ECO:0000313" key="4">
    <source>
        <dbReference type="EMBL" id="MBM7416714.1"/>
    </source>
</evidence>
<feature type="compositionally biased region" description="Low complexity" evidence="2">
    <location>
        <begin position="331"/>
        <end position="340"/>
    </location>
</feature>
<evidence type="ECO:0000256" key="1">
    <source>
        <dbReference type="ARBA" id="ARBA00022553"/>
    </source>
</evidence>
<dbReference type="Gene3D" id="3.30.2320.60">
    <property type="entry name" value="FhaA, phosphopeptide-binding domain (DUF3662)"/>
    <property type="match status" value="1"/>
</dbReference>
<feature type="compositionally biased region" description="Polar residues" evidence="2">
    <location>
        <begin position="111"/>
        <end position="161"/>
    </location>
</feature>
<feature type="compositionally biased region" description="Basic and acidic residues" evidence="2">
    <location>
        <begin position="195"/>
        <end position="207"/>
    </location>
</feature>
<dbReference type="InterPro" id="IPR050923">
    <property type="entry name" value="Cell_Proc_Reg/RNA_Proc"/>
</dbReference>
<dbReference type="Gene3D" id="2.60.200.20">
    <property type="match status" value="1"/>
</dbReference>
<feature type="compositionally biased region" description="Low complexity" evidence="2">
    <location>
        <begin position="362"/>
        <end position="375"/>
    </location>
</feature>
<dbReference type="PANTHER" id="PTHR23308">
    <property type="entry name" value="NUCLEAR INHIBITOR OF PROTEIN PHOSPHATASE-1"/>
    <property type="match status" value="1"/>
</dbReference>
<dbReference type="Pfam" id="PF00498">
    <property type="entry name" value="FHA"/>
    <property type="match status" value="1"/>
</dbReference>
<evidence type="ECO:0000313" key="5">
    <source>
        <dbReference type="Proteomes" id="UP000703038"/>
    </source>
</evidence>
<dbReference type="InterPro" id="IPR042287">
    <property type="entry name" value="FhaA_N_sf"/>
</dbReference>
<evidence type="ECO:0000259" key="3">
    <source>
        <dbReference type="PROSITE" id="PS50006"/>
    </source>
</evidence>
<dbReference type="RefSeq" id="WP_204869458.1">
    <property type="nucleotide sequence ID" value="NZ_JAFBBK010000001.1"/>
</dbReference>
<dbReference type="InterPro" id="IPR022128">
    <property type="entry name" value="FhaA_N"/>
</dbReference>
<dbReference type="EMBL" id="JAFBBK010000001">
    <property type="protein sequence ID" value="MBM7416714.1"/>
    <property type="molecule type" value="Genomic_DNA"/>
</dbReference>
<proteinExistence type="predicted"/>
<protein>
    <recommendedName>
        <fullName evidence="3">FHA domain-containing protein</fullName>
    </recommendedName>
</protein>
<accession>A0ABS2KXR1</accession>
<evidence type="ECO:0000256" key="2">
    <source>
        <dbReference type="SAM" id="MobiDB-lite"/>
    </source>
</evidence>
<feature type="compositionally biased region" description="Low complexity" evidence="2">
    <location>
        <begin position="240"/>
        <end position="266"/>
    </location>
</feature>
<dbReference type="InterPro" id="IPR008984">
    <property type="entry name" value="SMAD_FHA_dom_sf"/>
</dbReference>
<gene>
    <name evidence="4" type="ORF">JOE42_003447</name>
</gene>
<feature type="compositionally biased region" description="Basic and acidic residues" evidence="2">
    <location>
        <begin position="341"/>
        <end position="357"/>
    </location>
</feature>
<reference evidence="4 5" key="1">
    <citation type="submission" date="2021-01" db="EMBL/GenBank/DDBJ databases">
        <title>Genomics of switchgrass bacterial isolates.</title>
        <authorList>
            <person name="Shade A."/>
        </authorList>
    </citation>
    <scope>NUCLEOTIDE SEQUENCE [LARGE SCALE GENOMIC DNA]</scope>
    <source>
        <strain evidence="4 5">PvP111</strain>
    </source>
</reference>
<dbReference type="SUPFAM" id="SSF49879">
    <property type="entry name" value="SMAD/FHA domain"/>
    <property type="match status" value="1"/>
</dbReference>
<feature type="region of interest" description="Disordered" evidence="2">
    <location>
        <begin position="111"/>
        <end position="441"/>
    </location>
</feature>